<evidence type="ECO:0000259" key="8">
    <source>
        <dbReference type="PROSITE" id="PS50850"/>
    </source>
</evidence>
<feature type="transmembrane region" description="Helical" evidence="7">
    <location>
        <begin position="23"/>
        <end position="42"/>
    </location>
</feature>
<dbReference type="InterPro" id="IPR004752">
    <property type="entry name" value="AmpG_permease/AT-1"/>
</dbReference>
<dbReference type="OrthoDB" id="9787815at2"/>
<feature type="transmembrane region" description="Helical" evidence="7">
    <location>
        <begin position="157"/>
        <end position="181"/>
    </location>
</feature>
<feature type="transmembrane region" description="Helical" evidence="7">
    <location>
        <begin position="251"/>
        <end position="274"/>
    </location>
</feature>
<dbReference type="GO" id="GO:0016020">
    <property type="term" value="C:membrane"/>
    <property type="evidence" value="ECO:0007669"/>
    <property type="project" value="UniProtKB-SubCell"/>
</dbReference>
<dbReference type="Gene3D" id="1.20.1250.20">
    <property type="entry name" value="MFS general substrate transporter like domains"/>
    <property type="match status" value="1"/>
</dbReference>
<dbReference type="AlphaFoldDB" id="A0A6I4UQA9"/>
<dbReference type="RefSeq" id="WP_160762145.1">
    <property type="nucleotide sequence ID" value="NZ_BAAADZ010000006.1"/>
</dbReference>
<keyword evidence="12" id="KW-1185">Reference proteome</keyword>
<dbReference type="InterPro" id="IPR011701">
    <property type="entry name" value="MFS"/>
</dbReference>
<evidence type="ECO:0000313" key="9">
    <source>
        <dbReference type="EMBL" id="MBB3777247.1"/>
    </source>
</evidence>
<dbReference type="PANTHER" id="PTHR12778:SF10">
    <property type="entry name" value="MAJOR FACILITATOR SUPERFAMILY DOMAIN-CONTAINING PROTEIN 3"/>
    <property type="match status" value="1"/>
</dbReference>
<sequence>MPDAIIAFAAPPRPLALSEHRTLRIAVLFLLYVAQGLPFGLIDYGLPAWLAQNGASAAAIGGVLAMIILPWTFKLAYGFIMDRYAFLAMGRRRPWIIVGQSGLVAAFVAMALMNPGVEQIGLIAALAFAMGLASAFQDVAVDGLAVDILPAEEIERVNGYMFGGQAIGMAAGAAISGYLIAYHGLPAAALTLAAIIAAILVLVLVVRERPDERLLPWTKGTASQRNLDLHLGAFGPIIRNLFTAMFTRQTLIFVPALIAVTAAWGIFLGLAPLFATNILGWEKAGYSSLAGQANLFAGVVCVVFIGAAASRWGARRLFIVGSLLSFVGAAAMVALQDHWATPALFIGAVFLFTTLAFLRGVTGGSLAMRLCTPAVAATQFAVFMAIFNLGRTAASASLGWLDSLGGIPAMFAAMAICSLIAAGFALAAKVGR</sequence>
<dbReference type="Pfam" id="PF07690">
    <property type="entry name" value="MFS_1"/>
    <property type="match status" value="1"/>
</dbReference>
<dbReference type="EMBL" id="JACICE010000007">
    <property type="protein sequence ID" value="MBB3777247.1"/>
    <property type="molecule type" value="Genomic_DNA"/>
</dbReference>
<feature type="transmembrane region" description="Helical" evidence="7">
    <location>
        <begin position="54"/>
        <end position="73"/>
    </location>
</feature>
<feature type="transmembrane region" description="Helical" evidence="7">
    <location>
        <begin position="341"/>
        <end position="358"/>
    </location>
</feature>
<keyword evidence="5 7" id="KW-1133">Transmembrane helix</keyword>
<comment type="similarity">
    <text evidence="2">Belongs to the major facilitator superfamily.</text>
</comment>
<dbReference type="InterPro" id="IPR020846">
    <property type="entry name" value="MFS_dom"/>
</dbReference>
<reference evidence="10 11" key="1">
    <citation type="submission" date="2019-12" db="EMBL/GenBank/DDBJ databases">
        <title>Genomic-based taxomic classification of the family Erythrobacteraceae.</title>
        <authorList>
            <person name="Xu L."/>
        </authorList>
    </citation>
    <scope>NUCLEOTIDE SEQUENCE [LARGE SCALE GENOMIC DNA]</scope>
    <source>
        <strain evidence="10 11">JCM 10282</strain>
    </source>
</reference>
<protein>
    <submittedName>
        <fullName evidence="10">MFS transporter</fullName>
    </submittedName>
    <submittedName>
        <fullName evidence="9">PAT family beta-lactamase induction signal transducer AmpG</fullName>
    </submittedName>
</protein>
<dbReference type="EMBL" id="WTYB01000007">
    <property type="protein sequence ID" value="MXP39994.1"/>
    <property type="molecule type" value="Genomic_DNA"/>
</dbReference>
<evidence type="ECO:0000256" key="1">
    <source>
        <dbReference type="ARBA" id="ARBA00004141"/>
    </source>
</evidence>
<keyword evidence="4 7" id="KW-0812">Transmembrane</keyword>
<accession>A0A6I4UQA9</accession>
<comment type="caution">
    <text evidence="10">The sequence shown here is derived from an EMBL/GenBank/DDBJ whole genome shotgun (WGS) entry which is preliminary data.</text>
</comment>
<evidence type="ECO:0000256" key="5">
    <source>
        <dbReference type="ARBA" id="ARBA00022989"/>
    </source>
</evidence>
<feature type="transmembrane region" description="Helical" evidence="7">
    <location>
        <begin position="286"/>
        <end position="305"/>
    </location>
</feature>
<feature type="transmembrane region" description="Helical" evidence="7">
    <location>
        <begin position="119"/>
        <end position="136"/>
    </location>
</feature>
<proteinExistence type="inferred from homology"/>
<organism evidence="10 11">
    <name type="scientific">Erythrobacter ramosus</name>
    <dbReference type="NCBI Taxonomy" id="35811"/>
    <lineage>
        <taxon>Bacteria</taxon>
        <taxon>Pseudomonadati</taxon>
        <taxon>Pseudomonadota</taxon>
        <taxon>Alphaproteobacteria</taxon>
        <taxon>Sphingomonadales</taxon>
        <taxon>Erythrobacteraceae</taxon>
        <taxon>Erythrobacter/Porphyrobacter group</taxon>
        <taxon>Erythrobacter</taxon>
    </lineage>
</organism>
<gene>
    <name evidence="9" type="ORF">FHS52_003244</name>
    <name evidence="10" type="ORF">GRI59_15415</name>
</gene>
<feature type="transmembrane region" description="Helical" evidence="7">
    <location>
        <begin position="187"/>
        <end position="206"/>
    </location>
</feature>
<feature type="transmembrane region" description="Helical" evidence="7">
    <location>
        <begin position="370"/>
        <end position="389"/>
    </location>
</feature>
<evidence type="ECO:0000313" key="10">
    <source>
        <dbReference type="EMBL" id="MXP39994.1"/>
    </source>
</evidence>
<comment type="subcellular location">
    <subcellularLocation>
        <location evidence="1">Membrane</location>
        <topology evidence="1">Multi-pass membrane protein</topology>
    </subcellularLocation>
</comment>
<evidence type="ECO:0000256" key="6">
    <source>
        <dbReference type="ARBA" id="ARBA00023136"/>
    </source>
</evidence>
<evidence type="ECO:0000256" key="2">
    <source>
        <dbReference type="ARBA" id="ARBA00008335"/>
    </source>
</evidence>
<dbReference type="PROSITE" id="PS50850">
    <property type="entry name" value="MFS"/>
    <property type="match status" value="1"/>
</dbReference>
<evidence type="ECO:0000313" key="11">
    <source>
        <dbReference type="Proteomes" id="UP000430021"/>
    </source>
</evidence>
<name>A0A6I4UQA9_9SPHN</name>
<keyword evidence="3" id="KW-0813">Transport</keyword>
<feature type="transmembrane region" description="Helical" evidence="7">
    <location>
        <begin position="317"/>
        <end position="335"/>
    </location>
</feature>
<feature type="domain" description="Major facilitator superfamily (MFS) profile" evidence="8">
    <location>
        <begin position="24"/>
        <end position="430"/>
    </location>
</feature>
<dbReference type="Proteomes" id="UP000430021">
    <property type="component" value="Unassembled WGS sequence"/>
</dbReference>
<keyword evidence="6 7" id="KW-0472">Membrane</keyword>
<dbReference type="SUPFAM" id="SSF103473">
    <property type="entry name" value="MFS general substrate transporter"/>
    <property type="match status" value="1"/>
</dbReference>
<dbReference type="PANTHER" id="PTHR12778">
    <property type="entry name" value="SOLUTE CARRIER FAMILY 33 ACETYL-COA TRANSPORTER -RELATED"/>
    <property type="match status" value="1"/>
</dbReference>
<evidence type="ECO:0000256" key="7">
    <source>
        <dbReference type="SAM" id="Phobius"/>
    </source>
</evidence>
<dbReference type="Proteomes" id="UP000548685">
    <property type="component" value="Unassembled WGS sequence"/>
</dbReference>
<dbReference type="GO" id="GO:0022857">
    <property type="term" value="F:transmembrane transporter activity"/>
    <property type="evidence" value="ECO:0007669"/>
    <property type="project" value="InterPro"/>
</dbReference>
<evidence type="ECO:0000313" key="12">
    <source>
        <dbReference type="Proteomes" id="UP000548685"/>
    </source>
</evidence>
<evidence type="ECO:0000256" key="3">
    <source>
        <dbReference type="ARBA" id="ARBA00022448"/>
    </source>
</evidence>
<feature type="transmembrane region" description="Helical" evidence="7">
    <location>
        <begin position="409"/>
        <end position="428"/>
    </location>
</feature>
<reference evidence="9 12" key="2">
    <citation type="submission" date="2020-08" db="EMBL/GenBank/DDBJ databases">
        <title>Genomic Encyclopedia of Type Strains, Phase IV (KMG-IV): sequencing the most valuable type-strain genomes for metagenomic binning, comparative biology and taxonomic classification.</title>
        <authorList>
            <person name="Goeker M."/>
        </authorList>
    </citation>
    <scope>NUCLEOTIDE SEQUENCE [LARGE SCALE GENOMIC DNA]</scope>
    <source>
        <strain evidence="9 12">DSM 8510</strain>
    </source>
</reference>
<evidence type="ECO:0000256" key="4">
    <source>
        <dbReference type="ARBA" id="ARBA00022692"/>
    </source>
</evidence>
<feature type="transmembrane region" description="Helical" evidence="7">
    <location>
        <begin position="94"/>
        <end position="113"/>
    </location>
</feature>
<dbReference type="InterPro" id="IPR036259">
    <property type="entry name" value="MFS_trans_sf"/>
</dbReference>